<keyword evidence="3" id="KW-1185">Reference proteome</keyword>
<feature type="compositionally biased region" description="Basic and acidic residues" evidence="1">
    <location>
        <begin position="18"/>
        <end position="27"/>
    </location>
</feature>
<protein>
    <submittedName>
        <fullName evidence="2">Uncharacterized protein</fullName>
    </submittedName>
</protein>
<evidence type="ECO:0000313" key="2">
    <source>
        <dbReference type="EMBL" id="GKV53325.1"/>
    </source>
</evidence>
<evidence type="ECO:0000313" key="3">
    <source>
        <dbReference type="Proteomes" id="UP001054252"/>
    </source>
</evidence>
<evidence type="ECO:0000256" key="1">
    <source>
        <dbReference type="SAM" id="MobiDB-lite"/>
    </source>
</evidence>
<gene>
    <name evidence="2" type="ORF">SLEP1_g59858</name>
</gene>
<feature type="region of interest" description="Disordered" evidence="1">
    <location>
        <begin position="1"/>
        <end position="27"/>
    </location>
</feature>
<proteinExistence type="predicted"/>
<dbReference type="Proteomes" id="UP001054252">
    <property type="component" value="Unassembled WGS sequence"/>
</dbReference>
<accession>A0AAV5MTK7</accession>
<dbReference type="EMBL" id="BPVZ01001273">
    <property type="protein sequence ID" value="GKV53325.1"/>
    <property type="molecule type" value="Genomic_DNA"/>
</dbReference>
<dbReference type="AlphaFoldDB" id="A0AAV5MTK7"/>
<name>A0AAV5MTK7_9ROSI</name>
<comment type="caution">
    <text evidence="2">The sequence shown here is derived from an EMBL/GenBank/DDBJ whole genome shotgun (WGS) entry which is preliminary data.</text>
</comment>
<sequence>MSSASNDGFGEALDDTDTERKRVLDGRPTRFGTKLPLIFAIHPLT</sequence>
<organism evidence="2 3">
    <name type="scientific">Rubroshorea leprosula</name>
    <dbReference type="NCBI Taxonomy" id="152421"/>
    <lineage>
        <taxon>Eukaryota</taxon>
        <taxon>Viridiplantae</taxon>
        <taxon>Streptophyta</taxon>
        <taxon>Embryophyta</taxon>
        <taxon>Tracheophyta</taxon>
        <taxon>Spermatophyta</taxon>
        <taxon>Magnoliopsida</taxon>
        <taxon>eudicotyledons</taxon>
        <taxon>Gunneridae</taxon>
        <taxon>Pentapetalae</taxon>
        <taxon>rosids</taxon>
        <taxon>malvids</taxon>
        <taxon>Malvales</taxon>
        <taxon>Dipterocarpaceae</taxon>
        <taxon>Rubroshorea</taxon>
    </lineage>
</organism>
<reference evidence="2 3" key="1">
    <citation type="journal article" date="2021" name="Commun. Biol.">
        <title>The genome of Shorea leprosula (Dipterocarpaceae) highlights the ecological relevance of drought in aseasonal tropical rainforests.</title>
        <authorList>
            <person name="Ng K.K.S."/>
            <person name="Kobayashi M.J."/>
            <person name="Fawcett J.A."/>
            <person name="Hatakeyama M."/>
            <person name="Paape T."/>
            <person name="Ng C.H."/>
            <person name="Ang C.C."/>
            <person name="Tnah L.H."/>
            <person name="Lee C.T."/>
            <person name="Nishiyama T."/>
            <person name="Sese J."/>
            <person name="O'Brien M.J."/>
            <person name="Copetti D."/>
            <person name="Mohd Noor M.I."/>
            <person name="Ong R.C."/>
            <person name="Putra M."/>
            <person name="Sireger I.Z."/>
            <person name="Indrioko S."/>
            <person name="Kosugi Y."/>
            <person name="Izuno A."/>
            <person name="Isagi Y."/>
            <person name="Lee S.L."/>
            <person name="Shimizu K.K."/>
        </authorList>
    </citation>
    <scope>NUCLEOTIDE SEQUENCE [LARGE SCALE GENOMIC DNA]</scope>
    <source>
        <strain evidence="2">214</strain>
    </source>
</reference>